<dbReference type="KEGG" id="dpx:DAPPUDRAFT_110283"/>
<dbReference type="InParanoid" id="E9H5K1"/>
<organism evidence="1 2">
    <name type="scientific">Daphnia pulex</name>
    <name type="common">Water flea</name>
    <dbReference type="NCBI Taxonomy" id="6669"/>
    <lineage>
        <taxon>Eukaryota</taxon>
        <taxon>Metazoa</taxon>
        <taxon>Ecdysozoa</taxon>
        <taxon>Arthropoda</taxon>
        <taxon>Crustacea</taxon>
        <taxon>Branchiopoda</taxon>
        <taxon>Diplostraca</taxon>
        <taxon>Cladocera</taxon>
        <taxon>Anomopoda</taxon>
        <taxon>Daphniidae</taxon>
        <taxon>Daphnia</taxon>
    </lineage>
</organism>
<keyword evidence="2" id="KW-1185">Reference proteome</keyword>
<dbReference type="EMBL" id="GL732594">
    <property type="protein sequence ID" value="EFX72988.1"/>
    <property type="molecule type" value="Genomic_DNA"/>
</dbReference>
<proteinExistence type="predicted"/>
<protein>
    <submittedName>
        <fullName evidence="1">Uncharacterized protein</fullName>
    </submittedName>
</protein>
<dbReference type="PhylomeDB" id="E9H5K1"/>
<dbReference type="Proteomes" id="UP000000305">
    <property type="component" value="Unassembled WGS sequence"/>
</dbReference>
<name>E9H5K1_DAPPU</name>
<dbReference type="AlphaFoldDB" id="E9H5K1"/>
<evidence type="ECO:0000313" key="1">
    <source>
        <dbReference type="EMBL" id="EFX72988.1"/>
    </source>
</evidence>
<dbReference type="HOGENOM" id="CLU_1653905_0_0_1"/>
<accession>E9H5K1</accession>
<sequence>MQRLLRVFIMNISVCFLEKKRDFHHGSDPFLSSRRTPIQLRCFSASYAALRQLFLLHWRVDHFSCCDKPAVTHQGIMARFICRGDVEKTDTKNVASVSKLSAADHHLLLVVHSIFSCHRVSPDLSAMASPTLVIDPSDVARIVVESTTYGLYGVAANGLT</sequence>
<evidence type="ECO:0000313" key="2">
    <source>
        <dbReference type="Proteomes" id="UP000000305"/>
    </source>
</evidence>
<reference evidence="1 2" key="1">
    <citation type="journal article" date="2011" name="Science">
        <title>The ecoresponsive genome of Daphnia pulex.</title>
        <authorList>
            <person name="Colbourne J.K."/>
            <person name="Pfrender M.E."/>
            <person name="Gilbert D."/>
            <person name="Thomas W.K."/>
            <person name="Tucker A."/>
            <person name="Oakley T.H."/>
            <person name="Tokishita S."/>
            <person name="Aerts A."/>
            <person name="Arnold G.J."/>
            <person name="Basu M.K."/>
            <person name="Bauer D.J."/>
            <person name="Caceres C.E."/>
            <person name="Carmel L."/>
            <person name="Casola C."/>
            <person name="Choi J.H."/>
            <person name="Detter J.C."/>
            <person name="Dong Q."/>
            <person name="Dusheyko S."/>
            <person name="Eads B.D."/>
            <person name="Frohlich T."/>
            <person name="Geiler-Samerotte K.A."/>
            <person name="Gerlach D."/>
            <person name="Hatcher P."/>
            <person name="Jogdeo S."/>
            <person name="Krijgsveld J."/>
            <person name="Kriventseva E.V."/>
            <person name="Kultz D."/>
            <person name="Laforsch C."/>
            <person name="Lindquist E."/>
            <person name="Lopez J."/>
            <person name="Manak J.R."/>
            <person name="Muller J."/>
            <person name="Pangilinan J."/>
            <person name="Patwardhan R.P."/>
            <person name="Pitluck S."/>
            <person name="Pritham E.J."/>
            <person name="Rechtsteiner A."/>
            <person name="Rho M."/>
            <person name="Rogozin I.B."/>
            <person name="Sakarya O."/>
            <person name="Salamov A."/>
            <person name="Schaack S."/>
            <person name="Shapiro H."/>
            <person name="Shiga Y."/>
            <person name="Skalitzky C."/>
            <person name="Smith Z."/>
            <person name="Souvorov A."/>
            <person name="Sung W."/>
            <person name="Tang Z."/>
            <person name="Tsuchiya D."/>
            <person name="Tu H."/>
            <person name="Vos H."/>
            <person name="Wang M."/>
            <person name="Wolf Y.I."/>
            <person name="Yamagata H."/>
            <person name="Yamada T."/>
            <person name="Ye Y."/>
            <person name="Shaw J.R."/>
            <person name="Andrews J."/>
            <person name="Crease T.J."/>
            <person name="Tang H."/>
            <person name="Lucas S.M."/>
            <person name="Robertson H.M."/>
            <person name="Bork P."/>
            <person name="Koonin E.V."/>
            <person name="Zdobnov E.M."/>
            <person name="Grigoriev I.V."/>
            <person name="Lynch M."/>
            <person name="Boore J.L."/>
        </authorList>
    </citation>
    <scope>NUCLEOTIDE SEQUENCE [LARGE SCALE GENOMIC DNA]</scope>
</reference>
<gene>
    <name evidence="1" type="ORF">DAPPUDRAFT_110283</name>
</gene>